<keyword evidence="7 8" id="KW-0472">Membrane</keyword>
<keyword evidence="4 10" id="KW-0808">Transferase</keyword>
<evidence type="ECO:0000256" key="4">
    <source>
        <dbReference type="ARBA" id="ARBA00022679"/>
    </source>
</evidence>
<evidence type="ECO:0000256" key="7">
    <source>
        <dbReference type="ARBA" id="ARBA00023136"/>
    </source>
</evidence>
<dbReference type="EMBL" id="QQAV01000003">
    <property type="protein sequence ID" value="RDI26052.1"/>
    <property type="molecule type" value="Genomic_DNA"/>
</dbReference>
<keyword evidence="2" id="KW-1003">Cell membrane</keyword>
<feature type="transmembrane region" description="Helical" evidence="8">
    <location>
        <begin position="20"/>
        <end position="39"/>
    </location>
</feature>
<feature type="transmembrane region" description="Helical" evidence="8">
    <location>
        <begin position="366"/>
        <end position="388"/>
    </location>
</feature>
<feature type="transmembrane region" description="Helical" evidence="8">
    <location>
        <begin position="96"/>
        <end position="114"/>
    </location>
</feature>
<feature type="transmembrane region" description="Helical" evidence="8">
    <location>
        <begin position="329"/>
        <end position="346"/>
    </location>
</feature>
<evidence type="ECO:0000259" key="9">
    <source>
        <dbReference type="Pfam" id="PF13231"/>
    </source>
</evidence>
<feature type="transmembrane region" description="Helical" evidence="8">
    <location>
        <begin position="176"/>
        <end position="205"/>
    </location>
</feature>
<reference evidence="10 11" key="1">
    <citation type="submission" date="2018-07" db="EMBL/GenBank/DDBJ databases">
        <title>Genomic Encyclopedia of Type Strains, Phase IV (KMG-IV): sequencing the most valuable type-strain genomes for metagenomic binning, comparative biology and taxonomic classification.</title>
        <authorList>
            <person name="Goeker M."/>
        </authorList>
    </citation>
    <scope>NUCLEOTIDE SEQUENCE [LARGE SCALE GENOMIC DNA]</scope>
    <source>
        <strain evidence="10 11">DSM 21352</strain>
    </source>
</reference>
<sequence length="560" mass="60098">MRVAEFIATRPADERRTMALWALAMGLVALLGLGLAPLFDVDEGAFSEATREMLASGDWGHTTLNGEPRFDKPILIYWLQAASVQLFGLNEAALRLPSGLATWAWMLAVAAFAWPRWGQRAAMLAGTVLGTSAGVLLIGRAATADALLNLWLALTALELWRHAEGEGDARGALRRAALWCGLGVLTKGPVALLVPGAALLLWMAFSGRAQLAARLRALLGDGWAWLIFAAVALPWYAYALHRHGMAFVDGFLLRHNLQRYGGSLEGHGGSLLYYVVLLPLLMLPWTPLLVPLLARLRATWREPLGRYLLLWAGFVLVFFSFSGTKLPHYVLYGFTPVALLAGREAARWLESAGGARWGLRMQAGLLAIWPAAAVAVTAWIALHTAGIANPLYRALIGQPAALAPLGAAALVAVIGVAMLVNLRRLPASARWSAAGVVMALVMTLAVVPWWGRQLQAPVREAGQRAAAVLAQTAPPAGATLVQWGLHLPSVAVYARREAPRRPPRPGDLALAREDQIDSLASQLAALPAGRRPPGADGTLPTWQPLMRMGGMVLLRWNGAP</sequence>
<evidence type="ECO:0000256" key="1">
    <source>
        <dbReference type="ARBA" id="ARBA00004651"/>
    </source>
</evidence>
<evidence type="ECO:0000256" key="2">
    <source>
        <dbReference type="ARBA" id="ARBA00022475"/>
    </source>
</evidence>
<keyword evidence="11" id="KW-1185">Reference proteome</keyword>
<feature type="domain" description="Glycosyltransferase RgtA/B/C/D-like" evidence="9">
    <location>
        <begin position="71"/>
        <end position="233"/>
    </location>
</feature>
<feature type="transmembrane region" description="Helical" evidence="8">
    <location>
        <begin position="271"/>
        <end position="292"/>
    </location>
</feature>
<dbReference type="GO" id="GO:0009103">
    <property type="term" value="P:lipopolysaccharide biosynthetic process"/>
    <property type="evidence" value="ECO:0007669"/>
    <property type="project" value="UniProtKB-ARBA"/>
</dbReference>
<dbReference type="InterPro" id="IPR050297">
    <property type="entry name" value="LipidA_mod_glycosyltrf_83"/>
</dbReference>
<feature type="transmembrane region" description="Helical" evidence="8">
    <location>
        <begin position="304"/>
        <end position="323"/>
    </location>
</feature>
<dbReference type="Pfam" id="PF13231">
    <property type="entry name" value="PMT_2"/>
    <property type="match status" value="1"/>
</dbReference>
<evidence type="ECO:0000256" key="5">
    <source>
        <dbReference type="ARBA" id="ARBA00022692"/>
    </source>
</evidence>
<feature type="transmembrane region" description="Helical" evidence="8">
    <location>
        <begin position="400"/>
        <end position="420"/>
    </location>
</feature>
<evidence type="ECO:0000313" key="11">
    <source>
        <dbReference type="Proteomes" id="UP000255265"/>
    </source>
</evidence>
<evidence type="ECO:0000256" key="6">
    <source>
        <dbReference type="ARBA" id="ARBA00022989"/>
    </source>
</evidence>
<dbReference type="PANTHER" id="PTHR33908:SF3">
    <property type="entry name" value="UNDECAPRENYL PHOSPHATE-ALPHA-4-AMINO-4-DEOXY-L-ARABINOSE ARABINOSYL TRANSFERASE"/>
    <property type="match status" value="1"/>
</dbReference>
<keyword evidence="6 8" id="KW-1133">Transmembrane helix</keyword>
<organism evidence="10 11">
    <name type="scientific">Pseudacidovorax intermedius</name>
    <dbReference type="NCBI Taxonomy" id="433924"/>
    <lineage>
        <taxon>Bacteria</taxon>
        <taxon>Pseudomonadati</taxon>
        <taxon>Pseudomonadota</taxon>
        <taxon>Betaproteobacteria</taxon>
        <taxon>Burkholderiales</taxon>
        <taxon>Comamonadaceae</taxon>
        <taxon>Pseudacidovorax</taxon>
    </lineage>
</organism>
<feature type="transmembrane region" description="Helical" evidence="8">
    <location>
        <begin position="217"/>
        <end position="238"/>
    </location>
</feature>
<accession>A0A370FJB4</accession>
<evidence type="ECO:0000256" key="8">
    <source>
        <dbReference type="SAM" id="Phobius"/>
    </source>
</evidence>
<dbReference type="GO" id="GO:0016763">
    <property type="term" value="F:pentosyltransferase activity"/>
    <property type="evidence" value="ECO:0007669"/>
    <property type="project" value="TreeGrafter"/>
</dbReference>
<dbReference type="Proteomes" id="UP000255265">
    <property type="component" value="Unassembled WGS sequence"/>
</dbReference>
<feature type="transmembrane region" description="Helical" evidence="8">
    <location>
        <begin position="432"/>
        <end position="451"/>
    </location>
</feature>
<evidence type="ECO:0000313" key="10">
    <source>
        <dbReference type="EMBL" id="RDI26052.1"/>
    </source>
</evidence>
<name>A0A370FJB4_9BURK</name>
<protein>
    <submittedName>
        <fullName evidence="10">4-amino-4-deoxy-L-arabinose transferase-like glycosyltransferase</fullName>
    </submittedName>
</protein>
<dbReference type="GO" id="GO:0005886">
    <property type="term" value="C:plasma membrane"/>
    <property type="evidence" value="ECO:0007669"/>
    <property type="project" value="UniProtKB-SubCell"/>
</dbReference>
<comment type="caution">
    <text evidence="10">The sequence shown here is derived from an EMBL/GenBank/DDBJ whole genome shotgun (WGS) entry which is preliminary data.</text>
</comment>
<keyword evidence="5 8" id="KW-0812">Transmembrane</keyword>
<dbReference type="PANTHER" id="PTHR33908">
    <property type="entry name" value="MANNOSYLTRANSFERASE YKCB-RELATED"/>
    <property type="match status" value="1"/>
</dbReference>
<comment type="subcellular location">
    <subcellularLocation>
        <location evidence="1">Cell membrane</location>
        <topology evidence="1">Multi-pass membrane protein</topology>
    </subcellularLocation>
</comment>
<gene>
    <name evidence="10" type="ORF">DFR41_103208</name>
</gene>
<evidence type="ECO:0000256" key="3">
    <source>
        <dbReference type="ARBA" id="ARBA00022676"/>
    </source>
</evidence>
<keyword evidence="3" id="KW-0328">Glycosyltransferase</keyword>
<dbReference type="GO" id="GO:0010041">
    <property type="term" value="P:response to iron(III) ion"/>
    <property type="evidence" value="ECO:0007669"/>
    <property type="project" value="TreeGrafter"/>
</dbReference>
<dbReference type="AlphaFoldDB" id="A0A370FJB4"/>
<dbReference type="InterPro" id="IPR038731">
    <property type="entry name" value="RgtA/B/C-like"/>
</dbReference>
<feature type="transmembrane region" description="Helical" evidence="8">
    <location>
        <begin position="121"/>
        <end position="142"/>
    </location>
</feature>
<proteinExistence type="predicted"/>